<feature type="region of interest" description="Disordered" evidence="5">
    <location>
        <begin position="1"/>
        <end position="24"/>
    </location>
</feature>
<dbReference type="SUPFAM" id="SSF111337">
    <property type="entry name" value="QueA-like"/>
    <property type="match status" value="1"/>
</dbReference>
<dbReference type="InterPro" id="IPR042119">
    <property type="entry name" value="QueA_dom2"/>
</dbReference>
<keyword evidence="3" id="KW-0949">S-adenosyl-L-methionine</keyword>
<evidence type="ECO:0000256" key="1">
    <source>
        <dbReference type="ARBA" id="ARBA00022490"/>
    </source>
</evidence>
<dbReference type="InterPro" id="IPR042118">
    <property type="entry name" value="QueA_dom1"/>
</dbReference>
<dbReference type="EMBL" id="JBHLTC010000037">
    <property type="protein sequence ID" value="MFC0628050.1"/>
    <property type="molecule type" value="Genomic_DNA"/>
</dbReference>
<dbReference type="InterPro" id="IPR003699">
    <property type="entry name" value="QueA"/>
</dbReference>
<sequence>MTAHPLTRFTLPDELNAAEPPEARGMQRDEVRLLVADGEVIAHKRFYQLPAALRPGDLLVVNTSGTMAAAADGTRITARGVDPVVVHFSTELDDGTWVIELRTAPDAGSPLLTAEAGDQVELPGGNRITLLMPYNPRNATYDGVRLWQAKVEPAAVREFLERYGRPIAYKYVGARWPIESYQTVFAHSPTSAEMPSAGRPFTTELVTRLVTSGVLIAPIRLDTGVSSLESHEPPTAERYDVPAATARLVNHVRANGGRVVAVGTTAVRALESAAAPDGTVRPSSGWTDLVLGPDRLARVVDGLITGMHAPDASHLLLLEAVAGGHLVQRAYDAALERGYLWHEFGDLCLLLPAETP</sequence>
<reference evidence="6 7" key="1">
    <citation type="submission" date="2024-09" db="EMBL/GenBank/DDBJ databases">
        <authorList>
            <person name="Sun Q."/>
            <person name="Mori K."/>
        </authorList>
    </citation>
    <scope>NUCLEOTIDE SEQUENCE [LARGE SCALE GENOMIC DNA]</scope>
    <source>
        <strain evidence="6 7">CGMCC 1.15906</strain>
    </source>
</reference>
<dbReference type="InterPro" id="IPR036100">
    <property type="entry name" value="QueA_sf"/>
</dbReference>
<name>A0ABV6QTS6_9ACTN</name>
<dbReference type="Gene3D" id="2.40.10.240">
    <property type="entry name" value="QueA-like"/>
    <property type="match status" value="1"/>
</dbReference>
<organism evidence="6 7">
    <name type="scientific">Kribbella deserti</name>
    <dbReference type="NCBI Taxonomy" id="1926257"/>
    <lineage>
        <taxon>Bacteria</taxon>
        <taxon>Bacillati</taxon>
        <taxon>Actinomycetota</taxon>
        <taxon>Actinomycetes</taxon>
        <taxon>Propionibacteriales</taxon>
        <taxon>Kribbellaceae</taxon>
        <taxon>Kribbella</taxon>
    </lineage>
</organism>
<dbReference type="PANTHER" id="PTHR30307:SF0">
    <property type="entry name" value="S-ADENOSYLMETHIONINE:TRNA RIBOSYLTRANSFERASE-ISOMERASE"/>
    <property type="match status" value="1"/>
</dbReference>
<dbReference type="Gene3D" id="3.40.1780.10">
    <property type="entry name" value="QueA-like"/>
    <property type="match status" value="1"/>
</dbReference>
<keyword evidence="4" id="KW-0671">Queuosine biosynthesis</keyword>
<accession>A0ABV6QTS6</accession>
<dbReference type="Pfam" id="PF02547">
    <property type="entry name" value="Queuosine_synth"/>
    <property type="match status" value="1"/>
</dbReference>
<evidence type="ECO:0000313" key="7">
    <source>
        <dbReference type="Proteomes" id="UP001589890"/>
    </source>
</evidence>
<proteinExistence type="predicted"/>
<dbReference type="RefSeq" id="WP_380053539.1">
    <property type="nucleotide sequence ID" value="NZ_JBHLTC010000037.1"/>
</dbReference>
<keyword evidence="2" id="KW-0808">Transferase</keyword>
<evidence type="ECO:0000256" key="3">
    <source>
        <dbReference type="ARBA" id="ARBA00022691"/>
    </source>
</evidence>
<gene>
    <name evidence="6" type="ORF">ACFFGN_28530</name>
</gene>
<keyword evidence="1" id="KW-0963">Cytoplasm</keyword>
<dbReference type="Proteomes" id="UP001589890">
    <property type="component" value="Unassembled WGS sequence"/>
</dbReference>
<protein>
    <submittedName>
        <fullName evidence="6">S-adenosylmethionine:tRNA ribosyltransferase-isomerase</fullName>
    </submittedName>
</protein>
<evidence type="ECO:0000256" key="4">
    <source>
        <dbReference type="ARBA" id="ARBA00022785"/>
    </source>
</evidence>
<evidence type="ECO:0000256" key="5">
    <source>
        <dbReference type="SAM" id="MobiDB-lite"/>
    </source>
</evidence>
<evidence type="ECO:0000313" key="6">
    <source>
        <dbReference type="EMBL" id="MFC0628050.1"/>
    </source>
</evidence>
<dbReference type="PANTHER" id="PTHR30307">
    <property type="entry name" value="S-ADENOSYLMETHIONINE:TRNA RIBOSYLTRANSFERASE-ISOMERASE"/>
    <property type="match status" value="1"/>
</dbReference>
<comment type="caution">
    <text evidence="6">The sequence shown here is derived from an EMBL/GenBank/DDBJ whole genome shotgun (WGS) entry which is preliminary data.</text>
</comment>
<keyword evidence="7" id="KW-1185">Reference proteome</keyword>
<evidence type="ECO:0000256" key="2">
    <source>
        <dbReference type="ARBA" id="ARBA00022679"/>
    </source>
</evidence>